<sequence length="310" mass="35286">MIMTDITNYKLNHSMLRIKDPSASVAFYERLGMSVLQKFQFPEYKLELYFLAYDSPKSVSHGKHASDREGVIELSYDYSVGDTHEENQHPKGFGHICLSVDNVQSACRELSNAGYKSQEILQDGSAFIFDPDEYRVKLISQNSIHESGNGTDIQSYKMNHTMLHIKDKDVSLKFYQDVLGMTLEYTSTSPDALFDSYLLGYGSLVAYDNVHGSDSRRKREGLLKLTWNRESEKKQGVVYDNGNKGTEGFGHICVSVDDIVAACKRFEEMGVSWQKQLMDGPFRIAFIYDPDEYLIEIIQNESFKPAGHEI</sequence>
<comment type="caution">
    <text evidence="10">The sequence shown here is derived from an EMBL/GenBank/DDBJ whole genome shotgun (WGS) entry which is preliminary data.</text>
</comment>
<dbReference type="InterPro" id="IPR029068">
    <property type="entry name" value="Glyas_Bleomycin-R_OHBP_Dase"/>
</dbReference>
<organism evidence="10 11">
    <name type="scientific">Hymenoscyphus fraxineus</name>
    <dbReference type="NCBI Taxonomy" id="746836"/>
    <lineage>
        <taxon>Eukaryota</taxon>
        <taxon>Fungi</taxon>
        <taxon>Dikarya</taxon>
        <taxon>Ascomycota</taxon>
        <taxon>Pezizomycotina</taxon>
        <taxon>Leotiomycetes</taxon>
        <taxon>Helotiales</taxon>
        <taxon>Helotiaceae</taxon>
        <taxon>Hymenoscyphus</taxon>
    </lineage>
</organism>
<evidence type="ECO:0000256" key="3">
    <source>
        <dbReference type="ARBA" id="ARBA00010363"/>
    </source>
</evidence>
<keyword evidence="7 8" id="KW-0456">Lyase</keyword>
<proteinExistence type="inferred from homology"/>
<evidence type="ECO:0000259" key="9">
    <source>
        <dbReference type="PROSITE" id="PS51819"/>
    </source>
</evidence>
<reference evidence="10" key="1">
    <citation type="submission" date="2021-07" db="EMBL/GenBank/DDBJ databases">
        <authorList>
            <person name="Durling M."/>
        </authorList>
    </citation>
    <scope>NUCLEOTIDE SEQUENCE</scope>
</reference>
<dbReference type="CDD" id="cd07233">
    <property type="entry name" value="GlxI_Zn"/>
    <property type="match status" value="2"/>
</dbReference>
<evidence type="ECO:0000256" key="1">
    <source>
        <dbReference type="ARBA" id="ARBA00001947"/>
    </source>
</evidence>
<comment type="cofactor">
    <cofactor evidence="1 8">
        <name>Zn(2+)</name>
        <dbReference type="ChEBI" id="CHEBI:29105"/>
    </cofactor>
</comment>
<dbReference type="GO" id="GO:0046872">
    <property type="term" value="F:metal ion binding"/>
    <property type="evidence" value="ECO:0007669"/>
    <property type="project" value="UniProtKB-UniRule"/>
</dbReference>
<dbReference type="Pfam" id="PF00903">
    <property type="entry name" value="Glyoxalase"/>
    <property type="match status" value="2"/>
</dbReference>
<comment type="pathway">
    <text evidence="2 8">Secondary metabolite metabolism; methylglyoxal degradation; (R)-lactate from methylglyoxal: step 1/2.</text>
</comment>
<dbReference type="Proteomes" id="UP000696280">
    <property type="component" value="Unassembled WGS sequence"/>
</dbReference>
<feature type="domain" description="VOC" evidence="9">
    <location>
        <begin position="157"/>
        <end position="300"/>
    </location>
</feature>
<evidence type="ECO:0000256" key="6">
    <source>
        <dbReference type="ARBA" id="ARBA00022833"/>
    </source>
</evidence>
<gene>
    <name evidence="10" type="ORF">HYFRA_00008108</name>
</gene>
<evidence type="ECO:0000256" key="4">
    <source>
        <dbReference type="ARBA" id="ARBA00012081"/>
    </source>
</evidence>
<evidence type="ECO:0000313" key="11">
    <source>
        <dbReference type="Proteomes" id="UP000696280"/>
    </source>
</evidence>
<keyword evidence="5 8" id="KW-0479">Metal-binding</keyword>
<dbReference type="InterPro" id="IPR037523">
    <property type="entry name" value="VOC_core"/>
</dbReference>
<dbReference type="EC" id="4.4.1.5" evidence="4 8"/>
<dbReference type="InterPro" id="IPR004360">
    <property type="entry name" value="Glyas_Fos-R_dOase_dom"/>
</dbReference>
<evidence type="ECO:0000256" key="7">
    <source>
        <dbReference type="ARBA" id="ARBA00023239"/>
    </source>
</evidence>
<dbReference type="EMBL" id="CAJVRL010000099">
    <property type="protein sequence ID" value="CAG8960391.1"/>
    <property type="molecule type" value="Genomic_DNA"/>
</dbReference>
<dbReference type="SUPFAM" id="SSF54593">
    <property type="entry name" value="Glyoxalase/Bleomycin resistance protein/Dihydroxybiphenyl dioxygenase"/>
    <property type="match status" value="2"/>
</dbReference>
<dbReference type="PROSITE" id="PS00935">
    <property type="entry name" value="GLYOXALASE_I_2"/>
    <property type="match status" value="1"/>
</dbReference>
<dbReference type="OrthoDB" id="16820at2759"/>
<feature type="domain" description="VOC" evidence="9">
    <location>
        <begin position="10"/>
        <end position="156"/>
    </location>
</feature>
<evidence type="ECO:0000313" key="10">
    <source>
        <dbReference type="EMBL" id="CAG8960391.1"/>
    </source>
</evidence>
<comment type="function">
    <text evidence="8">Catalyzes the conversion of hemimercaptal, formed from methylglyoxal and glutathione, to S-lactoylglutathione.</text>
</comment>
<keyword evidence="6 8" id="KW-0862">Zinc</keyword>
<dbReference type="GO" id="GO:0004462">
    <property type="term" value="F:lactoylglutathione lyase activity"/>
    <property type="evidence" value="ECO:0007669"/>
    <property type="project" value="UniProtKB-UniRule"/>
</dbReference>
<dbReference type="PANTHER" id="PTHR10374">
    <property type="entry name" value="LACTOYLGLUTATHIONE LYASE GLYOXALASE I"/>
    <property type="match status" value="1"/>
</dbReference>
<evidence type="ECO:0000256" key="8">
    <source>
        <dbReference type="RuleBase" id="RU361179"/>
    </source>
</evidence>
<comment type="catalytic activity">
    <reaction evidence="8">
        <text>(R)-S-lactoylglutathione = methylglyoxal + glutathione</text>
        <dbReference type="Rhea" id="RHEA:19069"/>
        <dbReference type="ChEBI" id="CHEBI:17158"/>
        <dbReference type="ChEBI" id="CHEBI:57474"/>
        <dbReference type="ChEBI" id="CHEBI:57925"/>
        <dbReference type="EC" id="4.4.1.5"/>
    </reaction>
</comment>
<evidence type="ECO:0000256" key="5">
    <source>
        <dbReference type="ARBA" id="ARBA00022723"/>
    </source>
</evidence>
<dbReference type="PROSITE" id="PS00934">
    <property type="entry name" value="GLYOXALASE_I_1"/>
    <property type="match status" value="1"/>
</dbReference>
<dbReference type="InterPro" id="IPR004361">
    <property type="entry name" value="Glyoxalase_1"/>
</dbReference>
<dbReference type="PROSITE" id="PS51819">
    <property type="entry name" value="VOC"/>
    <property type="match status" value="2"/>
</dbReference>
<evidence type="ECO:0000256" key="2">
    <source>
        <dbReference type="ARBA" id="ARBA00005008"/>
    </source>
</evidence>
<protein>
    <recommendedName>
        <fullName evidence="4 8">Lactoylglutathione lyase</fullName>
        <ecNumber evidence="4 8">4.4.1.5</ecNumber>
    </recommendedName>
    <alternativeName>
        <fullName evidence="8">Glyoxalase I</fullName>
    </alternativeName>
</protein>
<dbReference type="Gene3D" id="3.10.180.10">
    <property type="entry name" value="2,3-Dihydroxybiphenyl 1,2-Dioxygenase, domain 1"/>
    <property type="match status" value="2"/>
</dbReference>
<comment type="similarity">
    <text evidence="3 8">Belongs to the glyoxalase I family.</text>
</comment>
<dbReference type="AlphaFoldDB" id="A0A9N9L8C8"/>
<dbReference type="NCBIfam" id="TIGR00068">
    <property type="entry name" value="glyox_I"/>
    <property type="match status" value="1"/>
</dbReference>
<accession>A0A9N9L8C8</accession>
<keyword evidence="11" id="KW-1185">Reference proteome</keyword>
<dbReference type="PANTHER" id="PTHR10374:SF30">
    <property type="entry name" value="LACTOYLGLUTATHIONE LYASE"/>
    <property type="match status" value="1"/>
</dbReference>
<dbReference type="InterPro" id="IPR018146">
    <property type="entry name" value="Glyoxalase_1_CS"/>
</dbReference>
<name>A0A9N9L8C8_9HELO</name>